<dbReference type="InterPro" id="IPR036388">
    <property type="entry name" value="WH-like_DNA-bd_sf"/>
</dbReference>
<geneLocation type="plasmid" evidence="2">
    <name>pspa1</name>
</geneLocation>
<dbReference type="SMART" id="SM00347">
    <property type="entry name" value="HTH_MARR"/>
    <property type="match status" value="1"/>
</dbReference>
<sequence>MTGTAAQPDPAERELQPLSADEEAVVRALSRVIYALPRAIDTDMMREQRLSLIEYLAMANLSEAPDRKLRMSDLAAAVEMSLSGMTRLVTRLESQGLIQRVKSSRDARGSNAILTDEGFARLEAAWPSNLAALRRHFLDHLTGLDLQRLAAALRDIAT</sequence>
<dbReference type="InterPro" id="IPR039422">
    <property type="entry name" value="MarR/SlyA-like"/>
</dbReference>
<dbReference type="Pfam" id="PF12802">
    <property type="entry name" value="MarR_2"/>
    <property type="match status" value="1"/>
</dbReference>
<dbReference type="GO" id="GO:0006950">
    <property type="term" value="P:response to stress"/>
    <property type="evidence" value="ECO:0007669"/>
    <property type="project" value="TreeGrafter"/>
</dbReference>
<dbReference type="GO" id="GO:0003700">
    <property type="term" value="F:DNA-binding transcription factor activity"/>
    <property type="evidence" value="ECO:0007669"/>
    <property type="project" value="InterPro"/>
</dbReference>
<dbReference type="Gene3D" id="1.10.10.10">
    <property type="entry name" value="Winged helix-like DNA-binding domain superfamily/Winged helix DNA-binding domain"/>
    <property type="match status" value="1"/>
</dbReference>
<dbReference type="EMBL" id="CP015867">
    <property type="protein sequence ID" value="ANJ11998.1"/>
    <property type="molecule type" value="Genomic_DNA"/>
</dbReference>
<reference evidence="1 2" key="1">
    <citation type="submission" date="2016-05" db="EMBL/GenBank/DDBJ databases">
        <title>Non-Contiguous Finished Genome Sequence of Streptomyces parvulus 2297 Integrated Site-Specifically with Actinophage R4.</title>
        <authorList>
            <person name="Nishizawa T."/>
            <person name="Miura T."/>
            <person name="Harada C."/>
            <person name="Guo Y."/>
            <person name="Narisawa K."/>
            <person name="Ohta H."/>
            <person name="Takahashi H."/>
            <person name="Shirai M."/>
        </authorList>
    </citation>
    <scope>NUCLEOTIDE SEQUENCE [LARGE SCALE GENOMIC DNA]</scope>
    <source>
        <strain evidence="1 2">2297</strain>
        <plasmid evidence="2">pspa1</plasmid>
    </source>
</reference>
<accession>A0A191VAU5</accession>
<gene>
    <name evidence="1" type="ORF">Spa2297_33435</name>
</gene>
<dbReference type="PRINTS" id="PR00598">
    <property type="entry name" value="HTHMARR"/>
</dbReference>
<dbReference type="SUPFAM" id="SSF46785">
    <property type="entry name" value="Winged helix' DNA-binding domain"/>
    <property type="match status" value="1"/>
</dbReference>
<protein>
    <submittedName>
        <fullName evidence="1">MarR family transcriptional regulator</fullName>
    </submittedName>
</protein>
<keyword evidence="1" id="KW-0614">Plasmid</keyword>
<name>A0A191VAU5_9ACTN</name>
<organism evidence="1 2">
    <name type="scientific">Streptomyces parvulus</name>
    <dbReference type="NCBI Taxonomy" id="146923"/>
    <lineage>
        <taxon>Bacteria</taxon>
        <taxon>Bacillati</taxon>
        <taxon>Actinomycetota</taxon>
        <taxon>Actinomycetes</taxon>
        <taxon>Kitasatosporales</taxon>
        <taxon>Streptomycetaceae</taxon>
        <taxon>Streptomyces</taxon>
    </lineage>
</organism>
<evidence type="ECO:0000313" key="2">
    <source>
        <dbReference type="Proteomes" id="UP000078468"/>
    </source>
</evidence>
<evidence type="ECO:0000313" key="1">
    <source>
        <dbReference type="EMBL" id="ANJ11998.1"/>
    </source>
</evidence>
<proteinExistence type="predicted"/>
<dbReference type="PANTHER" id="PTHR33164">
    <property type="entry name" value="TRANSCRIPTIONAL REGULATOR, MARR FAMILY"/>
    <property type="match status" value="1"/>
</dbReference>
<dbReference type="InterPro" id="IPR036390">
    <property type="entry name" value="WH_DNA-bd_sf"/>
</dbReference>
<dbReference type="Proteomes" id="UP000078468">
    <property type="component" value="Plasmid pspa1"/>
</dbReference>
<dbReference type="KEGG" id="spav:Spa2297_33435"/>
<dbReference type="PANTHER" id="PTHR33164:SF99">
    <property type="entry name" value="MARR FAMILY REGULATORY PROTEIN"/>
    <property type="match status" value="1"/>
</dbReference>
<dbReference type="InterPro" id="IPR000835">
    <property type="entry name" value="HTH_MarR-typ"/>
</dbReference>
<dbReference type="AlphaFoldDB" id="A0A191VAU5"/>
<dbReference type="PROSITE" id="PS50995">
    <property type="entry name" value="HTH_MARR_2"/>
    <property type="match status" value="1"/>
</dbReference>